<name>A0ACC0LD43_RHOML</name>
<dbReference type="Proteomes" id="UP001062846">
    <property type="component" value="Chromosome 13"/>
</dbReference>
<gene>
    <name evidence="1" type="ORF">RHMOL_Rhmol13G0298600</name>
</gene>
<reference evidence="1" key="1">
    <citation type="submission" date="2022-02" db="EMBL/GenBank/DDBJ databases">
        <title>Plant Genome Project.</title>
        <authorList>
            <person name="Zhang R.-G."/>
        </authorList>
    </citation>
    <scope>NUCLEOTIDE SEQUENCE</scope>
    <source>
        <strain evidence="1">AT1</strain>
    </source>
</reference>
<organism evidence="1 2">
    <name type="scientific">Rhododendron molle</name>
    <name type="common">Chinese azalea</name>
    <name type="synonym">Azalea mollis</name>
    <dbReference type="NCBI Taxonomy" id="49168"/>
    <lineage>
        <taxon>Eukaryota</taxon>
        <taxon>Viridiplantae</taxon>
        <taxon>Streptophyta</taxon>
        <taxon>Embryophyta</taxon>
        <taxon>Tracheophyta</taxon>
        <taxon>Spermatophyta</taxon>
        <taxon>Magnoliopsida</taxon>
        <taxon>eudicotyledons</taxon>
        <taxon>Gunneridae</taxon>
        <taxon>Pentapetalae</taxon>
        <taxon>asterids</taxon>
        <taxon>Ericales</taxon>
        <taxon>Ericaceae</taxon>
        <taxon>Ericoideae</taxon>
        <taxon>Rhodoreae</taxon>
        <taxon>Rhododendron</taxon>
    </lineage>
</organism>
<sequence>MEIKQAKEGTKEVPGLVEVRVCDTDAVWKLLKHGSRARSTNANQLSSPSHWTSRMTQMLQSSLGEFLACFCYFLVELISHQVKLTATFQGEIAKLLMIVQINTSATDLRETLSCLKFANLVRGIEHGPARKRMHIFELFKYKQQLAICCLNHFWFLVRLCLGCLLQKQQSHGGEMGLTLQDQKKNALMQSNIVVAVIDSGICLQLESFSDEGIRPLEEAEFPLSNDITFKRTNKVVAANCYYLDDKTINIDKAKTITDYSGHGTGCASVIAGRIVDHVGYGLIKKVAEAVTHGAHILSMSISEPEKEKVLGKRAVSSSAARSERTGPLFMSSNIAQSTLLALLQNVLACVASGNEGVRNFATWQLNVGSYVSPWVIQTKVLLGHGYGNLQGKILVCKSSEMVPFRLTEEKEFSEMADCALDAGVLGMIVIIDGDEIKSSTFPLPVACVWDMDHMGIKNLKDYMRSNSAAEVNILVSEPRRNEVYSYLYSRVDSKLVHLEHFIKPDVCAIGQHILVANSKTGEEKTYLYNIKSGTSSATAMFAGAAAYLKFMHPSWSPSASKSVLMTTATPMETRKKSDIKLCGSGLICIKKVVDPGLVYNIDGLDYVRLLRGQGCLDSDLYNYVEDELEKIGTDSLQPSDLNHPSFKAHLSD</sequence>
<evidence type="ECO:0000313" key="2">
    <source>
        <dbReference type="Proteomes" id="UP001062846"/>
    </source>
</evidence>
<evidence type="ECO:0000313" key="1">
    <source>
        <dbReference type="EMBL" id="KAI8526309.1"/>
    </source>
</evidence>
<accession>A0ACC0LD43</accession>
<dbReference type="EMBL" id="CM046400">
    <property type="protein sequence ID" value="KAI8526309.1"/>
    <property type="molecule type" value="Genomic_DNA"/>
</dbReference>
<proteinExistence type="predicted"/>
<keyword evidence="2" id="KW-1185">Reference proteome</keyword>
<protein>
    <submittedName>
        <fullName evidence="1">Uncharacterized protein</fullName>
    </submittedName>
</protein>
<comment type="caution">
    <text evidence="1">The sequence shown here is derived from an EMBL/GenBank/DDBJ whole genome shotgun (WGS) entry which is preliminary data.</text>
</comment>